<evidence type="ECO:0000256" key="4">
    <source>
        <dbReference type="ARBA" id="ARBA00022827"/>
    </source>
</evidence>
<dbReference type="Gene3D" id="3.50.50.60">
    <property type="entry name" value="FAD/NAD(P)-binding domain"/>
    <property type="match status" value="3"/>
</dbReference>
<dbReference type="AlphaFoldDB" id="A0A2R5GIJ4"/>
<keyword evidence="8" id="KW-1185">Reference proteome</keyword>
<name>A0A2R5GIJ4_9STRA</name>
<evidence type="ECO:0000256" key="3">
    <source>
        <dbReference type="ARBA" id="ARBA00022630"/>
    </source>
</evidence>
<dbReference type="Gene3D" id="3.30.410.10">
    <property type="entry name" value="Cholesterol Oxidase, domain 2"/>
    <property type="match status" value="1"/>
</dbReference>
<keyword evidence="4" id="KW-0274">FAD</keyword>
<evidence type="ECO:0000259" key="6">
    <source>
        <dbReference type="PROSITE" id="PS00624"/>
    </source>
</evidence>
<comment type="caution">
    <text evidence="7">The sequence shown here is derived from an EMBL/GenBank/DDBJ whole genome shotgun (WGS) entry which is preliminary data.</text>
</comment>
<organism evidence="7 8">
    <name type="scientific">Hondaea fermentalgiana</name>
    <dbReference type="NCBI Taxonomy" id="2315210"/>
    <lineage>
        <taxon>Eukaryota</taxon>
        <taxon>Sar</taxon>
        <taxon>Stramenopiles</taxon>
        <taxon>Bigyra</taxon>
        <taxon>Labyrinthulomycetes</taxon>
        <taxon>Thraustochytrida</taxon>
        <taxon>Thraustochytriidae</taxon>
        <taxon>Hondaea</taxon>
    </lineage>
</organism>
<dbReference type="InterPro" id="IPR036188">
    <property type="entry name" value="FAD/NAD-bd_sf"/>
</dbReference>
<keyword evidence="3" id="KW-0285">Flavoprotein</keyword>
<dbReference type="InterPro" id="IPR012132">
    <property type="entry name" value="GMC_OxRdtase"/>
</dbReference>
<keyword evidence="5" id="KW-0472">Membrane</keyword>
<comment type="similarity">
    <text evidence="2">Belongs to the GMC oxidoreductase family.</text>
</comment>
<dbReference type="InterPro" id="IPR007867">
    <property type="entry name" value="GMC_OxRtase_C"/>
</dbReference>
<dbReference type="GO" id="GO:0016614">
    <property type="term" value="F:oxidoreductase activity, acting on CH-OH group of donors"/>
    <property type="evidence" value="ECO:0007669"/>
    <property type="project" value="InterPro"/>
</dbReference>
<evidence type="ECO:0000256" key="5">
    <source>
        <dbReference type="SAM" id="Phobius"/>
    </source>
</evidence>
<evidence type="ECO:0000313" key="7">
    <source>
        <dbReference type="EMBL" id="GBG30712.1"/>
    </source>
</evidence>
<dbReference type="InterPro" id="IPR000172">
    <property type="entry name" value="GMC_OxRdtase_N"/>
</dbReference>
<dbReference type="PROSITE" id="PS00624">
    <property type="entry name" value="GMC_OXRED_2"/>
    <property type="match status" value="1"/>
</dbReference>
<dbReference type="SUPFAM" id="SSF51905">
    <property type="entry name" value="FAD/NAD(P)-binding domain"/>
    <property type="match status" value="1"/>
</dbReference>
<evidence type="ECO:0000256" key="1">
    <source>
        <dbReference type="ARBA" id="ARBA00001974"/>
    </source>
</evidence>
<dbReference type="EMBL" id="BEYU01000082">
    <property type="protein sequence ID" value="GBG30712.1"/>
    <property type="molecule type" value="Genomic_DNA"/>
</dbReference>
<dbReference type="Pfam" id="PF05199">
    <property type="entry name" value="GMC_oxred_C"/>
    <property type="match status" value="1"/>
</dbReference>
<comment type="cofactor">
    <cofactor evidence="1">
        <name>FAD</name>
        <dbReference type="ChEBI" id="CHEBI:57692"/>
    </cofactor>
</comment>
<accession>A0A2R5GIJ4</accession>
<keyword evidence="5" id="KW-0812">Transmembrane</keyword>
<dbReference type="Gene3D" id="3.30.560.10">
    <property type="entry name" value="Glucose Oxidase, domain 3"/>
    <property type="match status" value="1"/>
</dbReference>
<keyword evidence="5" id="KW-1133">Transmembrane helix</keyword>
<sequence>MGPTFWACAAAFTCAACAAAAWLVGLTGHRERRRLERSGPLTLGHDYVIIGAGPSGCYLARLLAERFPDRSVCIINRDGAPPSFWKIYFVNLIGVVLPWLVPSLQYRLRSHKRQFANATYIGGNTNINAAVGPVPTREEIESCLGSDLASHFDKFASGSEIERLSKDCLASPGLERLSKDLNERGVKGSRIRVFSDGFRRIHPGDLLCGLRNVTVVVGHADRLEIDDASKTVQRVICNGGVFAITPKRRTFLCAGALESPKILIKSGVGPADIIHEMAKSSAKASEQGKLVLANEHIGMNLQDHWVGRASAEVPSIYTYETLYPHILGYKHQYKDVAMGFGKLQLLGKNLVSFATTACKNPGQLVLAADGQLEPYLPVGADDMQAYQSSLSELIALLGSLGIVVKPKTAPLSPNWHLSCTLSVGTCVDPATLQVNGLKKIHVADVSVLRKITPMNTQIVSYAIPFMLLEEMGEMI</sequence>
<gene>
    <name evidence="7" type="ORF">FCC1311_069322</name>
</gene>
<reference evidence="7 8" key="1">
    <citation type="submission" date="2017-12" db="EMBL/GenBank/DDBJ databases">
        <title>Sequencing, de novo assembly and annotation of complete genome of a new Thraustochytrid species, strain FCC1311.</title>
        <authorList>
            <person name="Sedici K."/>
            <person name="Godart F."/>
            <person name="Aiese Cigliano R."/>
            <person name="Sanseverino W."/>
            <person name="Barakat M."/>
            <person name="Ortet P."/>
            <person name="Marechal E."/>
            <person name="Cagnac O."/>
            <person name="Amato A."/>
        </authorList>
    </citation>
    <scope>NUCLEOTIDE SEQUENCE [LARGE SCALE GENOMIC DNA]</scope>
</reference>
<dbReference type="InParanoid" id="A0A2R5GIJ4"/>
<evidence type="ECO:0000256" key="2">
    <source>
        <dbReference type="ARBA" id="ARBA00010790"/>
    </source>
</evidence>
<dbReference type="Proteomes" id="UP000241890">
    <property type="component" value="Unassembled WGS sequence"/>
</dbReference>
<feature type="transmembrane region" description="Helical" evidence="5">
    <location>
        <begin position="84"/>
        <end position="101"/>
    </location>
</feature>
<proteinExistence type="inferred from homology"/>
<protein>
    <submittedName>
        <fullName evidence="7">Cellobiose dehydrogenase</fullName>
    </submittedName>
</protein>
<evidence type="ECO:0000313" key="8">
    <source>
        <dbReference type="Proteomes" id="UP000241890"/>
    </source>
</evidence>
<feature type="domain" description="Glucose-methanol-choline oxidoreductase N-terminal" evidence="6">
    <location>
        <begin position="255"/>
        <end position="269"/>
    </location>
</feature>
<dbReference type="OrthoDB" id="413885at2759"/>
<dbReference type="PANTHER" id="PTHR11552:SF147">
    <property type="entry name" value="CHOLINE DEHYDROGENASE, MITOCHONDRIAL"/>
    <property type="match status" value="1"/>
</dbReference>
<dbReference type="PANTHER" id="PTHR11552">
    <property type="entry name" value="GLUCOSE-METHANOL-CHOLINE GMC OXIDOREDUCTASE"/>
    <property type="match status" value="1"/>
</dbReference>
<dbReference type="Pfam" id="PF00732">
    <property type="entry name" value="GMC_oxred_N"/>
    <property type="match status" value="1"/>
</dbReference>
<dbReference type="GO" id="GO:0050660">
    <property type="term" value="F:flavin adenine dinucleotide binding"/>
    <property type="evidence" value="ECO:0007669"/>
    <property type="project" value="InterPro"/>
</dbReference>